<keyword evidence="16" id="KW-1185">Reference proteome</keyword>
<dbReference type="InterPro" id="IPR005841">
    <property type="entry name" value="Alpha-D-phosphohexomutase_SF"/>
</dbReference>
<evidence type="ECO:0000256" key="3">
    <source>
        <dbReference type="ARBA" id="ARBA00004699"/>
    </source>
</evidence>
<dbReference type="RefSeq" id="WP_081148761.1">
    <property type="nucleotide sequence ID" value="NZ_CP020465.1"/>
</dbReference>
<comment type="catalytic activity">
    <reaction evidence="1">
        <text>alpha-D-mannose 1-phosphate = D-mannose 6-phosphate</text>
        <dbReference type="Rhea" id="RHEA:11140"/>
        <dbReference type="ChEBI" id="CHEBI:58409"/>
        <dbReference type="ChEBI" id="CHEBI:58735"/>
        <dbReference type="EC" id="5.4.2.8"/>
    </reaction>
</comment>
<evidence type="ECO:0000259" key="14">
    <source>
        <dbReference type="Pfam" id="PF02880"/>
    </source>
</evidence>
<dbReference type="GO" id="GO:0004615">
    <property type="term" value="F:phosphomannomutase activity"/>
    <property type="evidence" value="ECO:0007669"/>
    <property type="project" value="UniProtKB-EC"/>
</dbReference>
<evidence type="ECO:0000259" key="13">
    <source>
        <dbReference type="Pfam" id="PF02879"/>
    </source>
</evidence>
<dbReference type="Proteomes" id="UP000202259">
    <property type="component" value="Chromosome"/>
</dbReference>
<dbReference type="GO" id="GO:0005975">
    <property type="term" value="P:carbohydrate metabolic process"/>
    <property type="evidence" value="ECO:0007669"/>
    <property type="project" value="InterPro"/>
</dbReference>
<comment type="similarity">
    <text evidence="4 10">Belongs to the phosphohexose mutase family.</text>
</comment>
<evidence type="ECO:0000259" key="12">
    <source>
        <dbReference type="Pfam" id="PF02878"/>
    </source>
</evidence>
<comment type="pathway">
    <text evidence="3">Nucleotide-sugar biosynthesis; GDP-alpha-D-mannose biosynthesis; alpha-D-mannose 1-phosphate from D-fructose 6-phosphate: step 2/2.</text>
</comment>
<evidence type="ECO:0000313" key="16">
    <source>
        <dbReference type="Proteomes" id="UP000202259"/>
    </source>
</evidence>
<dbReference type="PANTHER" id="PTHR43771">
    <property type="entry name" value="PHOSPHOMANNOMUTASE"/>
    <property type="match status" value="1"/>
</dbReference>
<dbReference type="OrthoDB" id="9803322at2"/>
<dbReference type="InterPro" id="IPR016055">
    <property type="entry name" value="A-D-PHexomutase_a/b/a-I/II/III"/>
</dbReference>
<dbReference type="SUPFAM" id="SSF53738">
    <property type="entry name" value="Phosphoglucomutase, first 3 domains"/>
    <property type="match status" value="3"/>
</dbReference>
<protein>
    <recommendedName>
        <fullName evidence="5">phosphomannomutase</fullName>
        <ecNumber evidence="5">5.4.2.8</ecNumber>
    </recommendedName>
</protein>
<evidence type="ECO:0000256" key="9">
    <source>
        <dbReference type="ARBA" id="ARBA00023235"/>
    </source>
</evidence>
<feature type="domain" description="Alpha-D-phosphohexomutase alpha/beta/alpha" evidence="12">
    <location>
        <begin position="7"/>
        <end position="131"/>
    </location>
</feature>
<keyword evidence="7 10" id="KW-0479">Metal-binding</keyword>
<dbReference type="SUPFAM" id="SSF55957">
    <property type="entry name" value="Phosphoglucomutase, C-terminal domain"/>
    <property type="match status" value="1"/>
</dbReference>
<keyword evidence="8 10" id="KW-0460">Magnesium</keyword>
<evidence type="ECO:0000313" key="15">
    <source>
        <dbReference type="EMBL" id="ASP46632.1"/>
    </source>
</evidence>
<proteinExistence type="inferred from homology"/>
<comment type="cofactor">
    <cofactor evidence="2">
        <name>Mg(2+)</name>
        <dbReference type="ChEBI" id="CHEBI:18420"/>
    </cofactor>
</comment>
<dbReference type="InterPro" id="IPR005844">
    <property type="entry name" value="A-D-PHexomutase_a/b/a-I"/>
</dbReference>
<dbReference type="EC" id="5.4.2.8" evidence="5"/>
<sequence>MTELSCFKAYDIRGELGVELNEDIAYRIGRAYALYLKPKRVVIGGDIRLTTKALKLAFSDGLRDEGVDVFDIGMTGTEEIYFATKNLAMCGGVEVTASHNPMNYNGMKLVREDSKPISGDTGLNAIKALAESLPWKDNGATKQVSPRGQYQKISNLDAYVEHLLTYITPSNITPLKLVVNSGNGAAGHVVDALEIAFNKFNIPIEFIKVHHDADGNFPNGIPNPLLIENREDTAKAVREHGADMGIAWDGDFDRCFLFDETGEFIEGYYIVGLLAEAFLKKDTSGNSRRQKIIYDPRLTWNTEQIIKENNGEAIMSKTGHAFIKERMREEDAVYGGEMSAHHYFRDFAYCDSGMIPWLLVAELLSVKKQALSEMVKNRIAAFPSSGEINSKLENPKLAIERVLNHYSEQAVDIDYTDGIGLAFNTVNDSGSFEWRFNLRSSNTEPVVRLNVESKGNIALMQEKTNELLELLRK</sequence>
<evidence type="ECO:0000256" key="5">
    <source>
        <dbReference type="ARBA" id="ARBA00012730"/>
    </source>
</evidence>
<dbReference type="PANTHER" id="PTHR43771:SF1">
    <property type="entry name" value="PHOSPHOMANNOMUTASE"/>
    <property type="match status" value="1"/>
</dbReference>
<keyword evidence="9 15" id="KW-0413">Isomerase</keyword>
<dbReference type="GO" id="GO:0000287">
    <property type="term" value="F:magnesium ion binding"/>
    <property type="evidence" value="ECO:0007669"/>
    <property type="project" value="InterPro"/>
</dbReference>
<evidence type="ECO:0000256" key="1">
    <source>
        <dbReference type="ARBA" id="ARBA00000586"/>
    </source>
</evidence>
<keyword evidence="6" id="KW-0597">Phosphoprotein</keyword>
<feature type="domain" description="Alpha-D-phosphohexomutase C-terminal" evidence="11">
    <location>
        <begin position="387"/>
        <end position="455"/>
    </location>
</feature>
<evidence type="ECO:0000256" key="10">
    <source>
        <dbReference type="RuleBase" id="RU004326"/>
    </source>
</evidence>
<dbReference type="Pfam" id="PF00408">
    <property type="entry name" value="PGM_PMM_IV"/>
    <property type="match status" value="1"/>
</dbReference>
<feature type="domain" description="Alpha-D-phosphohexomutase alpha/beta/alpha" evidence="13">
    <location>
        <begin position="157"/>
        <end position="262"/>
    </location>
</feature>
<evidence type="ECO:0000256" key="6">
    <source>
        <dbReference type="ARBA" id="ARBA00022553"/>
    </source>
</evidence>
<dbReference type="AlphaFoldDB" id="A0A222G4G7"/>
<dbReference type="InterPro" id="IPR005846">
    <property type="entry name" value="A-D-PHexomutase_a/b/a-III"/>
</dbReference>
<evidence type="ECO:0000259" key="11">
    <source>
        <dbReference type="Pfam" id="PF00408"/>
    </source>
</evidence>
<dbReference type="InterPro" id="IPR016066">
    <property type="entry name" value="A-D-PHexomutase_CS"/>
</dbReference>
<dbReference type="Pfam" id="PF02879">
    <property type="entry name" value="PGM_PMM_II"/>
    <property type="match status" value="1"/>
</dbReference>
<evidence type="ECO:0000256" key="8">
    <source>
        <dbReference type="ARBA" id="ARBA00022842"/>
    </source>
</evidence>
<gene>
    <name evidence="15" type="ORF">B5D82_01850</name>
</gene>
<dbReference type="InterPro" id="IPR036900">
    <property type="entry name" value="A-D-PHexomutase_C_sf"/>
</dbReference>
<dbReference type="CDD" id="cd03089">
    <property type="entry name" value="PMM_PGM"/>
    <property type="match status" value="1"/>
</dbReference>
<feature type="domain" description="Alpha-D-phosphohexomutase alpha/beta/alpha" evidence="14">
    <location>
        <begin position="267"/>
        <end position="380"/>
    </location>
</feature>
<dbReference type="Pfam" id="PF02880">
    <property type="entry name" value="PGM_PMM_III"/>
    <property type="match status" value="1"/>
</dbReference>
<dbReference type="KEGG" id="cber:B5D82_01850"/>
<dbReference type="Gene3D" id="3.40.120.10">
    <property type="entry name" value="Alpha-D-Glucose-1,6-Bisphosphate, subunit A, domain 3"/>
    <property type="match status" value="3"/>
</dbReference>
<reference evidence="15 16" key="1">
    <citation type="submission" date="2017-08" db="EMBL/GenBank/DDBJ databases">
        <title>Complete genome of Colwellia sp. NB097-1, a psychrophile bacterium ioslated from Bering Sea.</title>
        <authorList>
            <person name="Chen X."/>
        </authorList>
    </citation>
    <scope>NUCLEOTIDE SEQUENCE [LARGE SCALE GENOMIC DNA]</scope>
    <source>
        <strain evidence="15 16">NB097-1</strain>
    </source>
</reference>
<evidence type="ECO:0000256" key="4">
    <source>
        <dbReference type="ARBA" id="ARBA00010231"/>
    </source>
</evidence>
<dbReference type="Pfam" id="PF02878">
    <property type="entry name" value="PGM_PMM_I"/>
    <property type="match status" value="1"/>
</dbReference>
<dbReference type="PRINTS" id="PR00509">
    <property type="entry name" value="PGMPMM"/>
</dbReference>
<dbReference type="EMBL" id="CP020465">
    <property type="protein sequence ID" value="ASP46632.1"/>
    <property type="molecule type" value="Genomic_DNA"/>
</dbReference>
<dbReference type="InterPro" id="IPR005843">
    <property type="entry name" value="A-D-PHexomutase_C"/>
</dbReference>
<dbReference type="PROSITE" id="PS00710">
    <property type="entry name" value="PGM_PMM"/>
    <property type="match status" value="1"/>
</dbReference>
<name>A0A222G4G7_9GAMM</name>
<organism evidence="15 16">
    <name type="scientific">Cognaticolwellia beringensis</name>
    <dbReference type="NCBI Taxonomy" id="1967665"/>
    <lineage>
        <taxon>Bacteria</taxon>
        <taxon>Pseudomonadati</taxon>
        <taxon>Pseudomonadota</taxon>
        <taxon>Gammaproteobacteria</taxon>
        <taxon>Alteromonadales</taxon>
        <taxon>Colwelliaceae</taxon>
        <taxon>Cognaticolwellia</taxon>
    </lineage>
</organism>
<accession>A0A222G4G7</accession>
<evidence type="ECO:0000256" key="7">
    <source>
        <dbReference type="ARBA" id="ARBA00022723"/>
    </source>
</evidence>
<dbReference type="Gene3D" id="3.30.310.50">
    <property type="entry name" value="Alpha-D-phosphohexomutase, C-terminal domain"/>
    <property type="match status" value="1"/>
</dbReference>
<evidence type="ECO:0000256" key="2">
    <source>
        <dbReference type="ARBA" id="ARBA00001946"/>
    </source>
</evidence>
<dbReference type="InterPro" id="IPR005845">
    <property type="entry name" value="A-D-PHexomutase_a/b/a-II"/>
</dbReference>